<protein>
    <recommendedName>
        <fullName evidence="4">AAA+ ATPase domain-containing protein</fullName>
    </recommendedName>
</protein>
<dbReference type="EMBL" id="CAJNJA010056698">
    <property type="protein sequence ID" value="CAE7859588.1"/>
    <property type="molecule type" value="Genomic_DNA"/>
</dbReference>
<dbReference type="AlphaFoldDB" id="A0A813A8R9"/>
<keyword evidence="3" id="KW-1185">Reference proteome</keyword>
<name>A0A813A8R9_9DINO</name>
<proteinExistence type="predicted"/>
<organism evidence="2 3">
    <name type="scientific">Symbiodinium necroappetens</name>
    <dbReference type="NCBI Taxonomy" id="1628268"/>
    <lineage>
        <taxon>Eukaryota</taxon>
        <taxon>Sar</taxon>
        <taxon>Alveolata</taxon>
        <taxon>Dinophyceae</taxon>
        <taxon>Suessiales</taxon>
        <taxon>Symbiodiniaceae</taxon>
        <taxon>Symbiodinium</taxon>
    </lineage>
</organism>
<dbReference type="InterPro" id="IPR027417">
    <property type="entry name" value="P-loop_NTPase"/>
</dbReference>
<feature type="signal peptide" evidence="1">
    <location>
        <begin position="1"/>
        <end position="32"/>
    </location>
</feature>
<reference evidence="2" key="1">
    <citation type="submission" date="2021-02" db="EMBL/GenBank/DDBJ databases">
        <authorList>
            <person name="Dougan E. K."/>
            <person name="Rhodes N."/>
            <person name="Thang M."/>
            <person name="Chan C."/>
        </authorList>
    </citation>
    <scope>NUCLEOTIDE SEQUENCE</scope>
</reference>
<accession>A0A813A8R9</accession>
<comment type="caution">
    <text evidence="2">The sequence shown here is derived from an EMBL/GenBank/DDBJ whole genome shotgun (WGS) entry which is preliminary data.</text>
</comment>
<evidence type="ECO:0000313" key="2">
    <source>
        <dbReference type="EMBL" id="CAE7859588.1"/>
    </source>
</evidence>
<evidence type="ECO:0000313" key="3">
    <source>
        <dbReference type="Proteomes" id="UP000601435"/>
    </source>
</evidence>
<feature type="non-terminal residue" evidence="2">
    <location>
        <position position="1"/>
    </location>
</feature>
<sequence length="628" mass="70076">MVRQQKRSKTAPFKIALLALALCFLRLHGDRALAVPRSGKGIPGAKCLVLPPIGKAADETRHFFISLQGYEEKISYLFEGDHDVVFIRGGVATGKTTLAMHLAGKFPRKYVNVPFTDGGTEDAWKMRTIEAVEKATNAKIVRDSLAFGNALRQAYEGSLILIYDEAHTLFSSEDLCTSLFKNQKDYKPKVLLFSASGEWKRADGLTVATPMEITQKFMWAPTLPYTQELRDQLQDCGINLDKASIEFFIHFCGGHRGIFIAAMHWVQSKQQDGGAWDFSKTVQQVRTSYGNGDWLCADDEILGQLRESRAVRVNGGYEAQNTPREFVQILSEGSSVLPANIRKELTISGFVVPKLAEPKPGEFRKLDWKNERVEYGVANPLLAAYYLYTLKASCQLTIRFDSSRPQSCADLLMRALPYLSFSKVVSFGGALAQTDSLPAENHYNQAICNVLGEMDYQPFATEIARRGGGKPDITVHMDEVKFVMEGVKFASGMPQIQKHLERFTTKANYKATHKALYIIGNDADKMLKLLETLQNQSTTGDLQLIGLVPNIAHTAYTVHVKDKGIPNISTVNVECDLVARRLVLNNNGKTELYSTQSLLDIQLSKRALQTRTTASSITWVRQLLKRDK</sequence>
<gene>
    <name evidence="2" type="ORF">SNEC2469_LOCUS27165</name>
</gene>
<dbReference type="OrthoDB" id="444605at2759"/>
<dbReference type="SUPFAM" id="SSF52540">
    <property type="entry name" value="P-loop containing nucleoside triphosphate hydrolases"/>
    <property type="match status" value="1"/>
</dbReference>
<evidence type="ECO:0008006" key="4">
    <source>
        <dbReference type="Google" id="ProtNLM"/>
    </source>
</evidence>
<feature type="chain" id="PRO_5032951903" description="AAA+ ATPase domain-containing protein" evidence="1">
    <location>
        <begin position="33"/>
        <end position="628"/>
    </location>
</feature>
<evidence type="ECO:0000256" key="1">
    <source>
        <dbReference type="SAM" id="SignalP"/>
    </source>
</evidence>
<keyword evidence="1" id="KW-0732">Signal</keyword>
<dbReference type="Proteomes" id="UP000601435">
    <property type="component" value="Unassembled WGS sequence"/>
</dbReference>